<evidence type="ECO:0000256" key="5">
    <source>
        <dbReference type="ARBA" id="ARBA00023163"/>
    </source>
</evidence>
<dbReference type="InterPro" id="IPR036864">
    <property type="entry name" value="Zn2-C6_fun-type_DNA-bd_sf"/>
</dbReference>
<evidence type="ECO:0000313" key="10">
    <source>
        <dbReference type="Proteomes" id="UP001201262"/>
    </source>
</evidence>
<accession>A0AAD4KZ31</accession>
<dbReference type="InterPro" id="IPR052360">
    <property type="entry name" value="Transcr_Regulatory_Proteins"/>
</dbReference>
<keyword evidence="4" id="KW-0238">DNA-binding</keyword>
<keyword evidence="6" id="KW-0539">Nucleus</keyword>
<keyword evidence="1" id="KW-0479">Metal-binding</keyword>
<keyword evidence="7" id="KW-0472">Membrane</keyword>
<dbReference type="PROSITE" id="PS00463">
    <property type="entry name" value="ZN2_CY6_FUNGAL_1"/>
    <property type="match status" value="1"/>
</dbReference>
<dbReference type="SUPFAM" id="SSF57701">
    <property type="entry name" value="Zn2/Cys6 DNA-binding domain"/>
    <property type="match status" value="1"/>
</dbReference>
<dbReference type="GeneID" id="70249610"/>
<dbReference type="AlphaFoldDB" id="A0AAD4KZ31"/>
<proteinExistence type="predicted"/>
<keyword evidence="2" id="KW-0862">Zinc</keyword>
<dbReference type="RefSeq" id="XP_046074176.1">
    <property type="nucleotide sequence ID" value="XM_046219323.1"/>
</dbReference>
<protein>
    <recommendedName>
        <fullName evidence="8">Zn(2)-C6 fungal-type domain-containing protein</fullName>
    </recommendedName>
</protein>
<feature type="transmembrane region" description="Helical" evidence="7">
    <location>
        <begin position="177"/>
        <end position="195"/>
    </location>
</feature>
<dbReference type="Gene3D" id="4.10.240.10">
    <property type="entry name" value="Zn(2)-C6 fungal-type DNA-binding domain"/>
    <property type="match status" value="1"/>
</dbReference>
<dbReference type="PANTHER" id="PTHR36206">
    <property type="entry name" value="ASPERCRYPTIN BIOSYNTHESIS CLUSTER-SPECIFIC TRANSCRIPTION REGULATOR ATNN-RELATED"/>
    <property type="match status" value="1"/>
</dbReference>
<dbReference type="GO" id="GO:0003677">
    <property type="term" value="F:DNA binding"/>
    <property type="evidence" value="ECO:0007669"/>
    <property type="project" value="UniProtKB-KW"/>
</dbReference>
<dbReference type="PANTHER" id="PTHR36206:SF16">
    <property type="entry name" value="TRANSCRIPTION FACTOR DOMAIN-CONTAINING PROTEIN-RELATED"/>
    <property type="match status" value="1"/>
</dbReference>
<keyword evidence="10" id="KW-1185">Reference proteome</keyword>
<dbReference type="Proteomes" id="UP001201262">
    <property type="component" value="Unassembled WGS sequence"/>
</dbReference>
<dbReference type="PROSITE" id="PS50048">
    <property type="entry name" value="ZN2_CY6_FUNGAL_2"/>
    <property type="match status" value="1"/>
</dbReference>
<dbReference type="Pfam" id="PF00172">
    <property type="entry name" value="Zn_clus"/>
    <property type="match status" value="1"/>
</dbReference>
<gene>
    <name evidence="9" type="ORF">BGW36DRAFT_415520</name>
</gene>
<name>A0AAD4KZ31_9EURO</name>
<keyword evidence="5" id="KW-0804">Transcription</keyword>
<evidence type="ECO:0000256" key="3">
    <source>
        <dbReference type="ARBA" id="ARBA00023015"/>
    </source>
</evidence>
<evidence type="ECO:0000259" key="8">
    <source>
        <dbReference type="PROSITE" id="PS50048"/>
    </source>
</evidence>
<evidence type="ECO:0000313" key="9">
    <source>
        <dbReference type="EMBL" id="KAH8700470.1"/>
    </source>
</evidence>
<comment type="caution">
    <text evidence="9">The sequence shown here is derived from an EMBL/GenBank/DDBJ whole genome shotgun (WGS) entry which is preliminary data.</text>
</comment>
<dbReference type="GO" id="GO:0008270">
    <property type="term" value="F:zinc ion binding"/>
    <property type="evidence" value="ECO:0007669"/>
    <property type="project" value="InterPro"/>
</dbReference>
<dbReference type="InterPro" id="IPR001138">
    <property type="entry name" value="Zn2Cys6_DnaBD"/>
</dbReference>
<keyword evidence="7" id="KW-1133">Transmembrane helix</keyword>
<evidence type="ECO:0000256" key="7">
    <source>
        <dbReference type="SAM" id="Phobius"/>
    </source>
</evidence>
<keyword evidence="7" id="KW-0812">Transmembrane</keyword>
<evidence type="ECO:0000256" key="6">
    <source>
        <dbReference type="ARBA" id="ARBA00023242"/>
    </source>
</evidence>
<dbReference type="EMBL" id="JAJTJA010000004">
    <property type="protein sequence ID" value="KAH8700470.1"/>
    <property type="molecule type" value="Genomic_DNA"/>
</dbReference>
<evidence type="ECO:0000256" key="1">
    <source>
        <dbReference type="ARBA" id="ARBA00022723"/>
    </source>
</evidence>
<sequence length="519" mass="59328">MQPTRRRRRLAKRSLAGCRTCRARHIKCDEAPGICNNCTSTARKCDGYDITRLPVKKLAIALLPHANIGSALGWVTTTEERRFFSYFTHCSIPSLATFSNSPLWQNLALQMGHVDRAVYHAASMLGAIHEDSNQNQMRLSGENLHRPRHGFALEQASRAFEHLNYRQASQDPQYRRVLLLCCLLFILSDLLLGKYDSAFRHLRSGLLILRETQQQRLLTQHYELSLDSCLIRTFQRLDIESSHFGTGGPFLFTSNELEENWPEQSFYSPLKCLDDAYQSLTYLFNIGIPFLAKCWPLSGTEIKAEYGKLFYKQQRLLSSYYQLQRQAGIFHKRFFHQLSHKEQVGLEILQLQCLGQILGLKTCLIDGLVPADLLPEYETLLAACEELVSKFPARPTITLDYCCVASLYVVVSRCPQYSLRLQAINVLLSWPHSEGVINSNVVASLALETMKTELQTKDQRDMYMSLVDREADEELARFLFDTLRSAQDATNWSLIRAAKIFQVDGKKSPSHIPEFSKIE</sequence>
<dbReference type="CDD" id="cd00067">
    <property type="entry name" value="GAL4"/>
    <property type="match status" value="1"/>
</dbReference>
<dbReference type="SMART" id="SM00066">
    <property type="entry name" value="GAL4"/>
    <property type="match status" value="1"/>
</dbReference>
<evidence type="ECO:0000256" key="2">
    <source>
        <dbReference type="ARBA" id="ARBA00022833"/>
    </source>
</evidence>
<dbReference type="GO" id="GO:0000981">
    <property type="term" value="F:DNA-binding transcription factor activity, RNA polymerase II-specific"/>
    <property type="evidence" value="ECO:0007669"/>
    <property type="project" value="InterPro"/>
</dbReference>
<evidence type="ECO:0000256" key="4">
    <source>
        <dbReference type="ARBA" id="ARBA00023125"/>
    </source>
</evidence>
<reference evidence="9" key="1">
    <citation type="submission" date="2021-12" db="EMBL/GenBank/DDBJ databases">
        <title>Convergent genome expansion in fungi linked to evolution of root-endophyte symbiosis.</title>
        <authorList>
            <consortium name="DOE Joint Genome Institute"/>
            <person name="Ke Y.-H."/>
            <person name="Bonito G."/>
            <person name="Liao H.-L."/>
            <person name="Looney B."/>
            <person name="Rojas-Flechas A."/>
            <person name="Nash J."/>
            <person name="Hameed K."/>
            <person name="Schadt C."/>
            <person name="Martin F."/>
            <person name="Crous P.W."/>
            <person name="Miettinen O."/>
            <person name="Magnuson J.K."/>
            <person name="Labbe J."/>
            <person name="Jacobson D."/>
            <person name="Doktycz M.J."/>
            <person name="Veneault-Fourrey C."/>
            <person name="Kuo A."/>
            <person name="Mondo S."/>
            <person name="Calhoun S."/>
            <person name="Riley R."/>
            <person name="Ohm R."/>
            <person name="LaButti K."/>
            <person name="Andreopoulos B."/>
            <person name="Pangilinan J."/>
            <person name="Nolan M."/>
            <person name="Tritt A."/>
            <person name="Clum A."/>
            <person name="Lipzen A."/>
            <person name="Daum C."/>
            <person name="Barry K."/>
            <person name="Grigoriev I.V."/>
            <person name="Vilgalys R."/>
        </authorList>
    </citation>
    <scope>NUCLEOTIDE SEQUENCE</scope>
    <source>
        <strain evidence="9">PMI_201</strain>
    </source>
</reference>
<dbReference type="InterPro" id="IPR021858">
    <property type="entry name" value="Fun_TF"/>
</dbReference>
<dbReference type="Pfam" id="PF11951">
    <property type="entry name" value="Fungal_trans_2"/>
    <property type="match status" value="1"/>
</dbReference>
<keyword evidence="3" id="KW-0805">Transcription regulation</keyword>
<organism evidence="9 10">
    <name type="scientific">Talaromyces proteolyticus</name>
    <dbReference type="NCBI Taxonomy" id="1131652"/>
    <lineage>
        <taxon>Eukaryota</taxon>
        <taxon>Fungi</taxon>
        <taxon>Dikarya</taxon>
        <taxon>Ascomycota</taxon>
        <taxon>Pezizomycotina</taxon>
        <taxon>Eurotiomycetes</taxon>
        <taxon>Eurotiomycetidae</taxon>
        <taxon>Eurotiales</taxon>
        <taxon>Trichocomaceae</taxon>
        <taxon>Talaromyces</taxon>
        <taxon>Talaromyces sect. Bacilispori</taxon>
    </lineage>
</organism>
<feature type="domain" description="Zn(2)-C6 fungal-type" evidence="8">
    <location>
        <begin position="17"/>
        <end position="45"/>
    </location>
</feature>